<comment type="caution">
    <text evidence="9">The sequence shown here is derived from an EMBL/GenBank/DDBJ whole genome shotgun (WGS) entry which is preliminary data.</text>
</comment>
<dbReference type="AlphaFoldDB" id="A0A4R5D1E2"/>
<dbReference type="PANTHER" id="PTHR10161">
    <property type="entry name" value="TARTRATE-RESISTANT ACID PHOSPHATASE TYPE 5"/>
    <property type="match status" value="1"/>
</dbReference>
<feature type="binding site" evidence="6">
    <location>
        <position position="85"/>
    </location>
    <ligand>
        <name>Fe cation</name>
        <dbReference type="ChEBI" id="CHEBI:24875"/>
        <label>2</label>
    </ligand>
</feature>
<keyword evidence="3 7" id="KW-0732">Signal</keyword>
<feature type="signal peptide" evidence="7">
    <location>
        <begin position="1"/>
        <end position="19"/>
    </location>
</feature>
<evidence type="ECO:0000313" key="9">
    <source>
        <dbReference type="EMBL" id="TDE07052.1"/>
    </source>
</evidence>
<protein>
    <recommendedName>
        <fullName evidence="2 5">acid phosphatase</fullName>
        <ecNumber evidence="2 5">3.1.3.2</ecNumber>
    </recommendedName>
</protein>
<dbReference type="PIRSF" id="PIRSF000898">
    <property type="entry name" value="Acid_Ptase_5"/>
    <property type="match status" value="1"/>
</dbReference>
<feature type="chain" id="PRO_5020551673" description="acid phosphatase" evidence="7">
    <location>
        <begin position="20"/>
        <end position="328"/>
    </location>
</feature>
<keyword evidence="5 6" id="KW-0408">Iron</keyword>
<comment type="cofactor">
    <cofactor evidence="6">
        <name>Fe cation</name>
        <dbReference type="ChEBI" id="CHEBI:24875"/>
    </cofactor>
    <text evidence="6">Binds 2 iron ions per subunit.</text>
</comment>
<dbReference type="PANTHER" id="PTHR10161:SF14">
    <property type="entry name" value="TARTRATE-RESISTANT ACID PHOSPHATASE TYPE 5"/>
    <property type="match status" value="1"/>
</dbReference>
<dbReference type="CDD" id="cd07378">
    <property type="entry name" value="MPP_ACP5"/>
    <property type="match status" value="1"/>
</dbReference>
<dbReference type="Proteomes" id="UP000294644">
    <property type="component" value="Unassembled WGS sequence"/>
</dbReference>
<dbReference type="EMBL" id="SMFN01000003">
    <property type="protein sequence ID" value="TDE07052.1"/>
    <property type="molecule type" value="Genomic_DNA"/>
</dbReference>
<proteinExistence type="predicted"/>
<evidence type="ECO:0000256" key="1">
    <source>
        <dbReference type="ARBA" id="ARBA00000032"/>
    </source>
</evidence>
<feature type="binding site" evidence="6">
    <location>
        <position position="88"/>
    </location>
    <ligand>
        <name>Fe cation</name>
        <dbReference type="ChEBI" id="CHEBI:24875"/>
        <label>1</label>
    </ligand>
</feature>
<dbReference type="GO" id="GO:0003993">
    <property type="term" value="F:acid phosphatase activity"/>
    <property type="evidence" value="ECO:0007669"/>
    <property type="project" value="UniProtKB-UniRule"/>
</dbReference>
<keyword evidence="10" id="KW-1185">Reference proteome</keyword>
<keyword evidence="4 5" id="KW-0378">Hydrolase</keyword>
<feature type="binding site" evidence="6">
    <location>
        <position position="256"/>
    </location>
    <ligand>
        <name>Fe cation</name>
        <dbReference type="ChEBI" id="CHEBI:24875"/>
        <label>2</label>
    </ligand>
</feature>
<reference evidence="9 10" key="1">
    <citation type="submission" date="2019-03" db="EMBL/GenBank/DDBJ databases">
        <title>Flavobacterium LB-D12 sp. nov., isolated from arctic soil.</title>
        <authorList>
            <person name="Chaudhary D.K."/>
        </authorList>
    </citation>
    <scope>NUCLEOTIDE SEQUENCE [LARGE SCALE GENOMIC DNA]</scope>
    <source>
        <strain evidence="9 10">LB-D12</strain>
    </source>
</reference>
<evidence type="ECO:0000259" key="8">
    <source>
        <dbReference type="Pfam" id="PF00149"/>
    </source>
</evidence>
<keyword evidence="6" id="KW-0479">Metal-binding</keyword>
<accession>A0A4R5D1E2</accession>
<dbReference type="InterPro" id="IPR024927">
    <property type="entry name" value="Acid_PPase"/>
</dbReference>
<evidence type="ECO:0000256" key="7">
    <source>
        <dbReference type="SAM" id="SignalP"/>
    </source>
</evidence>
<evidence type="ECO:0000256" key="4">
    <source>
        <dbReference type="ARBA" id="ARBA00022801"/>
    </source>
</evidence>
<dbReference type="InterPro" id="IPR029052">
    <property type="entry name" value="Metallo-depent_PP-like"/>
</dbReference>
<dbReference type="InterPro" id="IPR004843">
    <property type="entry name" value="Calcineurin-like_PHP"/>
</dbReference>
<evidence type="ECO:0000256" key="5">
    <source>
        <dbReference type="PIRNR" id="PIRNR000898"/>
    </source>
</evidence>
<dbReference type="RefSeq" id="WP_132065140.1">
    <property type="nucleotide sequence ID" value="NZ_SMFN01000003.1"/>
</dbReference>
<dbReference type="OrthoDB" id="9809781at2"/>
<sequence length="328" mass="37330">MKKKLSIVLLFLCAQVIVAQDYLKEEKSGYKGGFIPELKVVEKSVNFLVIGDFGRNGDYHQKDVAVQMSKAAATIDTDFVISVGDNFYPNGVQSTQDPQWKASFEDIYFNYNLQTDWFVALGNHDYNGNIQAQIDYSKISRRWNMPSTYFKEIVELEDGTKALLIFIDTNPFVKSYYAKGEEMKENVKMQDTIAQKKWLIETLQTNDALIKWKIIVGHHPMYSGGKRKNSQDTKDIESVFAPIFDQYKVDAYLCGHEHDLQVIKPKGRFTTQFLSGAGCEVRPTGTREGTLFALSEPGFMTFSLTSKLLLVQLVNAQGKIIYTQELKK</sequence>
<dbReference type="EC" id="3.1.3.2" evidence="2 5"/>
<comment type="catalytic activity">
    <reaction evidence="1 5">
        <text>a phosphate monoester + H2O = an alcohol + phosphate</text>
        <dbReference type="Rhea" id="RHEA:15017"/>
        <dbReference type="ChEBI" id="CHEBI:15377"/>
        <dbReference type="ChEBI" id="CHEBI:30879"/>
        <dbReference type="ChEBI" id="CHEBI:43474"/>
        <dbReference type="ChEBI" id="CHEBI:67140"/>
        <dbReference type="EC" id="3.1.3.2"/>
    </reaction>
</comment>
<evidence type="ECO:0000256" key="2">
    <source>
        <dbReference type="ARBA" id="ARBA00012646"/>
    </source>
</evidence>
<dbReference type="Gene3D" id="3.60.21.10">
    <property type="match status" value="1"/>
</dbReference>
<feature type="binding site" evidence="6">
    <location>
        <position position="123"/>
    </location>
    <ligand>
        <name>Fe cation</name>
        <dbReference type="ChEBI" id="CHEBI:24875"/>
        <label>2</label>
    </ligand>
</feature>
<name>A0A4R5D1E2_9FLAO</name>
<dbReference type="SUPFAM" id="SSF56300">
    <property type="entry name" value="Metallo-dependent phosphatases"/>
    <property type="match status" value="1"/>
</dbReference>
<feature type="binding site" evidence="6">
    <location>
        <position position="258"/>
    </location>
    <ligand>
        <name>Fe cation</name>
        <dbReference type="ChEBI" id="CHEBI:24875"/>
        <label>1</label>
    </ligand>
</feature>
<feature type="binding site" evidence="6">
    <location>
        <position position="52"/>
    </location>
    <ligand>
        <name>Fe cation</name>
        <dbReference type="ChEBI" id="CHEBI:24875"/>
        <label>1</label>
    </ligand>
</feature>
<feature type="binding site" evidence="6">
    <location>
        <position position="85"/>
    </location>
    <ligand>
        <name>Fe cation</name>
        <dbReference type="ChEBI" id="CHEBI:24875"/>
        <label>1</label>
    </ligand>
</feature>
<evidence type="ECO:0000313" key="10">
    <source>
        <dbReference type="Proteomes" id="UP000294644"/>
    </source>
</evidence>
<dbReference type="InterPro" id="IPR051558">
    <property type="entry name" value="Metallophosphoesterase_PAP"/>
</dbReference>
<evidence type="ECO:0000256" key="6">
    <source>
        <dbReference type="PIRSR" id="PIRSR000898-1"/>
    </source>
</evidence>
<feature type="binding site" evidence="6">
    <location>
        <position position="218"/>
    </location>
    <ligand>
        <name>Fe cation</name>
        <dbReference type="ChEBI" id="CHEBI:24875"/>
        <label>2</label>
    </ligand>
</feature>
<dbReference type="GO" id="GO:0046872">
    <property type="term" value="F:metal ion binding"/>
    <property type="evidence" value="ECO:0007669"/>
    <property type="project" value="UniProtKB-KW"/>
</dbReference>
<organism evidence="9 10">
    <name type="scientific">Flavobacterium sandaracinum</name>
    <dbReference type="NCBI Taxonomy" id="2541733"/>
    <lineage>
        <taxon>Bacteria</taxon>
        <taxon>Pseudomonadati</taxon>
        <taxon>Bacteroidota</taxon>
        <taxon>Flavobacteriia</taxon>
        <taxon>Flavobacteriales</taxon>
        <taxon>Flavobacteriaceae</taxon>
        <taxon>Flavobacterium</taxon>
    </lineage>
</organism>
<gene>
    <name evidence="9" type="ORF">E0F91_04430</name>
</gene>
<evidence type="ECO:0000256" key="3">
    <source>
        <dbReference type="ARBA" id="ARBA00022729"/>
    </source>
</evidence>
<feature type="domain" description="Calcineurin-like phosphoesterase" evidence="8">
    <location>
        <begin position="46"/>
        <end position="259"/>
    </location>
</feature>
<dbReference type="Pfam" id="PF00149">
    <property type="entry name" value="Metallophos"/>
    <property type="match status" value="1"/>
</dbReference>